<feature type="binding site" evidence="7">
    <location>
        <begin position="288"/>
        <end position="291"/>
    </location>
    <ligand>
        <name>GTP</name>
        <dbReference type="ChEBI" id="CHEBI:37565"/>
    </ligand>
</feature>
<evidence type="ECO:0000259" key="10">
    <source>
        <dbReference type="PROSITE" id="PS51705"/>
    </source>
</evidence>
<comment type="subcellular location">
    <subcellularLocation>
        <location evidence="6">Cytoplasm</location>
    </subcellularLocation>
    <text evidence="6">May associate with membranes.</text>
</comment>
<reference evidence="11 12" key="1">
    <citation type="journal article" date="2015" name="Genome Announc.">
        <title>Expanding the biotechnology potential of lactobacilli through comparative genomics of 213 strains and associated genera.</title>
        <authorList>
            <person name="Sun Z."/>
            <person name="Harris H.M."/>
            <person name="McCann A."/>
            <person name="Guo C."/>
            <person name="Argimon S."/>
            <person name="Zhang W."/>
            <person name="Yang X."/>
            <person name="Jeffery I.B."/>
            <person name="Cooney J.C."/>
            <person name="Kagawa T.F."/>
            <person name="Liu W."/>
            <person name="Song Y."/>
            <person name="Salvetti E."/>
            <person name="Wrobel A."/>
            <person name="Rasinkangas P."/>
            <person name="Parkhill J."/>
            <person name="Rea M.C."/>
            <person name="O'Sullivan O."/>
            <person name="Ritari J."/>
            <person name="Douillard F.P."/>
            <person name="Paul Ross R."/>
            <person name="Yang R."/>
            <person name="Briner A.E."/>
            <person name="Felis G.E."/>
            <person name="de Vos W.M."/>
            <person name="Barrangou R."/>
            <person name="Klaenhammer T.R."/>
            <person name="Caufield P.W."/>
            <person name="Cui Y."/>
            <person name="Zhang H."/>
            <person name="O'Toole P.W."/>
        </authorList>
    </citation>
    <scope>NUCLEOTIDE SEQUENCE [LARGE SCALE GENOMIC DNA]</scope>
    <source>
        <strain evidence="11 12">DSM 15945</strain>
    </source>
</reference>
<keyword evidence="1 6" id="KW-0963">Cytoplasm</keyword>
<keyword evidence="3 6" id="KW-0547">Nucleotide-binding</keyword>
<evidence type="ECO:0000256" key="6">
    <source>
        <dbReference type="HAMAP-Rule" id="MF_00900"/>
    </source>
</evidence>
<proteinExistence type="inferred from homology"/>
<evidence type="ECO:0000256" key="9">
    <source>
        <dbReference type="SAM" id="MobiDB-lite"/>
    </source>
</evidence>
<dbReference type="GO" id="GO:0003924">
    <property type="term" value="F:GTPase activity"/>
    <property type="evidence" value="ECO:0007669"/>
    <property type="project" value="UniProtKB-UniRule"/>
</dbReference>
<dbReference type="Proteomes" id="UP000051922">
    <property type="component" value="Unassembled WGS sequence"/>
</dbReference>
<dbReference type="PATRIC" id="fig|1423783.4.peg.1300"/>
<dbReference type="InterPro" id="IPR025121">
    <property type="entry name" value="GTPase_HflX_N"/>
</dbReference>
<dbReference type="Gene3D" id="3.40.50.300">
    <property type="entry name" value="P-loop containing nucleotide triphosphate hydrolases"/>
    <property type="match status" value="1"/>
</dbReference>
<dbReference type="NCBIfam" id="TIGR03156">
    <property type="entry name" value="GTP_HflX"/>
    <property type="match status" value="1"/>
</dbReference>
<dbReference type="InterPro" id="IPR042108">
    <property type="entry name" value="GTPase_HflX_N_sf"/>
</dbReference>
<name>A0A0R1TXK0_9LACO</name>
<dbReference type="InterPro" id="IPR032305">
    <property type="entry name" value="GTP-bd_M"/>
</dbReference>
<dbReference type="Gene3D" id="3.40.50.11060">
    <property type="entry name" value="GTPase HflX, N-terminal domain"/>
    <property type="match status" value="1"/>
</dbReference>
<evidence type="ECO:0000313" key="11">
    <source>
        <dbReference type="EMBL" id="KRL85863.1"/>
    </source>
</evidence>
<dbReference type="GO" id="GO:0005737">
    <property type="term" value="C:cytoplasm"/>
    <property type="evidence" value="ECO:0007669"/>
    <property type="project" value="UniProtKB-SubCell"/>
</dbReference>
<dbReference type="FunFam" id="3.40.50.11060:FF:000001">
    <property type="entry name" value="GTPase HflX"/>
    <property type="match status" value="1"/>
</dbReference>
<dbReference type="PRINTS" id="PR00326">
    <property type="entry name" value="GTP1OBG"/>
</dbReference>
<keyword evidence="12" id="KW-1185">Reference proteome</keyword>
<gene>
    <name evidence="6" type="primary">hflX</name>
    <name evidence="11" type="ORF">FC50_GL001258</name>
</gene>
<sequence length="453" mass="50298">MLWGTPQASHQVRWLNRRAREEDFFMPETQTNAIVAGISRRQPNFDYTMTELANLAAANNYVVVDSVRQNVDQVIAATYFGKGKAEEIGELARLKGAQAIIVNDELTPSQLRNLEKIIGVDVIDRTQLILDIFGTRARSKQAKTQVEIAQLRYALPRLRQRNANFDQQSAGTGAGGAGLANRGSGETQLELDKRRLTKRISRLKQELADEAKDEETRSAQRNESHLPTVALVGYTNAGKSTTMNGLLNLFAEQGETKNVEEKDMLFATLDTSVRKIELPSNRAFLLSDTVGFVSKLPTKLVDSFKATLAEAKNADLLLHVVDYADPHYQDMMAVTEATLADIGIHDVPTIIIDNKADLRADTVYPEMVGDSELIFSARDQASLEKLAALIEEKLFAHEETHRYLIPFSDGQVVSYINDHLKIDATEYTDNGTRITAAVDATQAGRLAKYLDED</sequence>
<dbReference type="CDD" id="cd01878">
    <property type="entry name" value="HflX"/>
    <property type="match status" value="1"/>
</dbReference>
<feature type="domain" description="Hflx-type G" evidence="10">
    <location>
        <begin position="227"/>
        <end position="398"/>
    </location>
</feature>
<dbReference type="GO" id="GO:0043022">
    <property type="term" value="F:ribosome binding"/>
    <property type="evidence" value="ECO:0007669"/>
    <property type="project" value="TreeGrafter"/>
</dbReference>
<comment type="subunit">
    <text evidence="6">Monomer. Associates with the 50S ribosomal subunit.</text>
</comment>
<feature type="region of interest" description="Disordered" evidence="9">
    <location>
        <begin position="167"/>
        <end position="191"/>
    </location>
</feature>
<dbReference type="GO" id="GO:0046872">
    <property type="term" value="F:metal ion binding"/>
    <property type="evidence" value="ECO:0007669"/>
    <property type="project" value="UniProtKB-KW"/>
</dbReference>
<dbReference type="InterPro" id="IPR027417">
    <property type="entry name" value="P-loop_NTPase"/>
</dbReference>
<evidence type="ECO:0000256" key="5">
    <source>
        <dbReference type="ARBA" id="ARBA00023134"/>
    </source>
</evidence>
<evidence type="ECO:0000256" key="1">
    <source>
        <dbReference type="ARBA" id="ARBA00022490"/>
    </source>
</evidence>
<dbReference type="STRING" id="1423783.FC50_GL001258"/>
<dbReference type="Pfam" id="PF13167">
    <property type="entry name" value="GTP-bdg_N"/>
    <property type="match status" value="1"/>
</dbReference>
<comment type="function">
    <text evidence="6">GTPase that associates with the 50S ribosomal subunit and may have a role during protein synthesis or ribosome biogenesis.</text>
</comment>
<feature type="binding site" evidence="7">
    <location>
        <begin position="376"/>
        <end position="378"/>
    </location>
    <ligand>
        <name>GTP</name>
        <dbReference type="ChEBI" id="CHEBI:37565"/>
    </ligand>
</feature>
<evidence type="ECO:0000256" key="2">
    <source>
        <dbReference type="ARBA" id="ARBA00022723"/>
    </source>
</evidence>
<evidence type="ECO:0000256" key="4">
    <source>
        <dbReference type="ARBA" id="ARBA00022842"/>
    </source>
</evidence>
<keyword evidence="5 6" id="KW-0342">GTP-binding</keyword>
<feature type="binding site" evidence="8">
    <location>
        <position position="268"/>
    </location>
    <ligand>
        <name>Mg(2+)</name>
        <dbReference type="ChEBI" id="CHEBI:18420"/>
    </ligand>
</feature>
<evidence type="ECO:0000256" key="7">
    <source>
        <dbReference type="PIRSR" id="PIRSR006809-1"/>
    </source>
</evidence>
<dbReference type="GO" id="GO:0005525">
    <property type="term" value="F:GTP binding"/>
    <property type="evidence" value="ECO:0007669"/>
    <property type="project" value="UniProtKB-UniRule"/>
</dbReference>
<comment type="cofactor">
    <cofactor evidence="8">
        <name>Mg(2+)</name>
        <dbReference type="ChEBI" id="CHEBI:18420"/>
    </cofactor>
</comment>
<feature type="binding site" evidence="7">
    <location>
        <begin position="266"/>
        <end position="270"/>
    </location>
    <ligand>
        <name>GTP</name>
        <dbReference type="ChEBI" id="CHEBI:37565"/>
    </ligand>
</feature>
<evidence type="ECO:0000256" key="3">
    <source>
        <dbReference type="ARBA" id="ARBA00022741"/>
    </source>
</evidence>
<feature type="binding site" evidence="7">
    <location>
        <begin position="354"/>
        <end position="357"/>
    </location>
    <ligand>
        <name>GTP</name>
        <dbReference type="ChEBI" id="CHEBI:37565"/>
    </ligand>
</feature>
<dbReference type="InterPro" id="IPR030394">
    <property type="entry name" value="G_HFLX_dom"/>
</dbReference>
<dbReference type="InterPro" id="IPR016496">
    <property type="entry name" value="GTPase_HflX"/>
</dbReference>
<comment type="similarity">
    <text evidence="6">Belongs to the TRAFAC class OBG-HflX-like GTPase superfamily. HflX GTPase family.</text>
</comment>
<dbReference type="EMBL" id="AZFJ01000049">
    <property type="protein sequence ID" value="KRL85863.1"/>
    <property type="molecule type" value="Genomic_DNA"/>
</dbReference>
<dbReference type="PANTHER" id="PTHR10229:SF4">
    <property type="entry name" value="GTPASE HFLX"/>
    <property type="match status" value="1"/>
</dbReference>
<accession>A0A0R1TXK0</accession>
<dbReference type="SUPFAM" id="SSF52540">
    <property type="entry name" value="P-loop containing nucleoside triphosphate hydrolases"/>
    <property type="match status" value="1"/>
</dbReference>
<evidence type="ECO:0000256" key="8">
    <source>
        <dbReference type="PIRSR" id="PIRSR006809-2"/>
    </source>
</evidence>
<dbReference type="Pfam" id="PF01926">
    <property type="entry name" value="MMR_HSR1"/>
    <property type="match status" value="1"/>
</dbReference>
<protein>
    <recommendedName>
        <fullName evidence="6">GTPase HflX</fullName>
    </recommendedName>
    <alternativeName>
        <fullName evidence="6">GTP-binding protein HflX</fullName>
    </alternativeName>
</protein>
<dbReference type="PROSITE" id="PS51705">
    <property type="entry name" value="G_HFLX"/>
    <property type="match status" value="1"/>
</dbReference>
<feature type="binding site" evidence="7">
    <location>
        <begin position="233"/>
        <end position="240"/>
    </location>
    <ligand>
        <name>GTP</name>
        <dbReference type="ChEBI" id="CHEBI:37565"/>
    </ligand>
</feature>
<dbReference type="Pfam" id="PF16360">
    <property type="entry name" value="GTP-bdg_M"/>
    <property type="match status" value="1"/>
</dbReference>
<organism evidence="11 12">
    <name type="scientific">Lacticaseibacillus pantheris DSM 15945 = JCM 12539 = NBRC 106106</name>
    <dbReference type="NCBI Taxonomy" id="1423783"/>
    <lineage>
        <taxon>Bacteria</taxon>
        <taxon>Bacillati</taxon>
        <taxon>Bacillota</taxon>
        <taxon>Bacilli</taxon>
        <taxon>Lactobacillales</taxon>
        <taxon>Lactobacillaceae</taxon>
        <taxon>Lacticaseibacillus</taxon>
    </lineage>
</organism>
<keyword evidence="2 8" id="KW-0479">Metal-binding</keyword>
<dbReference type="AlphaFoldDB" id="A0A0R1TXK0"/>
<evidence type="ECO:0000313" key="12">
    <source>
        <dbReference type="Proteomes" id="UP000051922"/>
    </source>
</evidence>
<dbReference type="PANTHER" id="PTHR10229">
    <property type="entry name" value="GTP-BINDING PROTEIN HFLX"/>
    <property type="match status" value="1"/>
</dbReference>
<comment type="caution">
    <text evidence="11">The sequence shown here is derived from an EMBL/GenBank/DDBJ whole genome shotgun (WGS) entry which is preliminary data.</text>
</comment>
<dbReference type="PIRSF" id="PIRSF006809">
    <property type="entry name" value="GTP-binding_hflX_prd"/>
    <property type="match status" value="1"/>
</dbReference>
<keyword evidence="4 8" id="KW-0460">Magnesium</keyword>
<dbReference type="HAMAP" id="MF_00900">
    <property type="entry name" value="GTPase_HflX"/>
    <property type="match status" value="1"/>
</dbReference>
<feature type="binding site" evidence="8">
    <location>
        <position position="240"/>
    </location>
    <ligand>
        <name>Mg(2+)</name>
        <dbReference type="ChEBI" id="CHEBI:18420"/>
    </ligand>
</feature>
<dbReference type="Gene3D" id="6.10.250.2860">
    <property type="match status" value="1"/>
</dbReference>
<dbReference type="InterPro" id="IPR006073">
    <property type="entry name" value="GTP-bd"/>
</dbReference>